<proteinExistence type="predicted"/>
<feature type="non-terminal residue" evidence="1">
    <location>
        <position position="1"/>
    </location>
</feature>
<evidence type="ECO:0000313" key="1">
    <source>
        <dbReference type="EMBL" id="CAE8720844.1"/>
    </source>
</evidence>
<protein>
    <submittedName>
        <fullName evidence="1">Uncharacterized protein</fullName>
    </submittedName>
</protein>
<dbReference type="SUPFAM" id="SSF53098">
    <property type="entry name" value="Ribonuclease H-like"/>
    <property type="match status" value="1"/>
</dbReference>
<comment type="caution">
    <text evidence="1">The sequence shown here is derived from an EMBL/GenBank/DDBJ whole genome shotgun (WGS) entry which is preliminary data.</text>
</comment>
<organism evidence="1 2">
    <name type="scientific">Polarella glacialis</name>
    <name type="common">Dinoflagellate</name>
    <dbReference type="NCBI Taxonomy" id="89957"/>
    <lineage>
        <taxon>Eukaryota</taxon>
        <taxon>Sar</taxon>
        <taxon>Alveolata</taxon>
        <taxon>Dinophyceae</taxon>
        <taxon>Suessiales</taxon>
        <taxon>Suessiaceae</taxon>
        <taxon>Polarella</taxon>
    </lineage>
</organism>
<dbReference type="AlphaFoldDB" id="A0A813L6U1"/>
<dbReference type="Proteomes" id="UP000626109">
    <property type="component" value="Unassembled WGS sequence"/>
</dbReference>
<accession>A0A813L6U1</accession>
<gene>
    <name evidence="1" type="ORF">PGLA2088_LOCUS41567</name>
</gene>
<dbReference type="InterPro" id="IPR036397">
    <property type="entry name" value="RNaseH_sf"/>
</dbReference>
<dbReference type="EMBL" id="CAJNNW010033898">
    <property type="protein sequence ID" value="CAE8720844.1"/>
    <property type="molecule type" value="Genomic_DNA"/>
</dbReference>
<dbReference type="InterPro" id="IPR012337">
    <property type="entry name" value="RNaseH-like_sf"/>
</dbReference>
<dbReference type="Gene3D" id="3.30.420.10">
    <property type="entry name" value="Ribonuclease H-like superfamily/Ribonuclease H"/>
    <property type="match status" value="1"/>
</dbReference>
<name>A0A813L6U1_POLGL</name>
<evidence type="ECO:0000313" key="2">
    <source>
        <dbReference type="Proteomes" id="UP000626109"/>
    </source>
</evidence>
<sequence>GPHPDEEFQRHQAQQMDMSTMMFGENQQLNFGVVVYDLETIHDFERGNYAERGLHECAQDEQIEWKSRSQIIEFAAIDVLTGEAICVRSRPEFGWDQVKSYAARLFAEDHGHSEIIKDQTLPYFQDLWTTQVIPFLNRAAGPSGSLAMLAHNGDAFDHYILEKEMKRLSLPME</sequence>
<dbReference type="GO" id="GO:0003676">
    <property type="term" value="F:nucleic acid binding"/>
    <property type="evidence" value="ECO:0007669"/>
    <property type="project" value="InterPro"/>
</dbReference>
<reference evidence="1" key="1">
    <citation type="submission" date="2021-02" db="EMBL/GenBank/DDBJ databases">
        <authorList>
            <person name="Dougan E. K."/>
            <person name="Rhodes N."/>
            <person name="Thang M."/>
            <person name="Chan C."/>
        </authorList>
    </citation>
    <scope>NUCLEOTIDE SEQUENCE</scope>
</reference>
<feature type="non-terminal residue" evidence="1">
    <location>
        <position position="173"/>
    </location>
</feature>